<dbReference type="Gene3D" id="3.40.718.10">
    <property type="entry name" value="Isopropylmalate Dehydrogenase"/>
    <property type="match status" value="1"/>
</dbReference>
<name>A0A1G9QTD7_9FIRM</name>
<keyword evidence="17" id="KW-1185">Reference proteome</keyword>
<evidence type="ECO:0000313" key="17">
    <source>
        <dbReference type="Proteomes" id="UP000199476"/>
    </source>
</evidence>
<evidence type="ECO:0000256" key="9">
    <source>
        <dbReference type="ARBA" id="ARBA00022842"/>
    </source>
</evidence>
<dbReference type="PROSITE" id="PS00470">
    <property type="entry name" value="IDH_IMDH"/>
    <property type="match status" value="1"/>
</dbReference>
<evidence type="ECO:0000256" key="8">
    <source>
        <dbReference type="ARBA" id="ARBA00022723"/>
    </source>
</evidence>
<keyword evidence="10" id="KW-0560">Oxidoreductase</keyword>
<organism evidence="16 17">
    <name type="scientific">Halarsenatibacter silvermanii</name>
    <dbReference type="NCBI Taxonomy" id="321763"/>
    <lineage>
        <taxon>Bacteria</taxon>
        <taxon>Bacillati</taxon>
        <taxon>Bacillota</taxon>
        <taxon>Clostridia</taxon>
        <taxon>Halanaerobiales</taxon>
        <taxon>Halarsenatibacteraceae</taxon>
        <taxon>Halarsenatibacter</taxon>
    </lineage>
</organism>
<dbReference type="FunFam" id="3.40.718.10:FF:000006">
    <property type="entry name" value="3-isopropylmalate dehydrogenase"/>
    <property type="match status" value="1"/>
</dbReference>
<sequence>MKFDIALIPGDGIGPEVLDEGVKVLEKLQHTSDLSFNFQEFPQGADHYLDTGELIADESMDELGEFDAALMGAVGDPRVKPGVLERGILLKIRFSFDQYINLRPIRLRDSKYTPLKNKSPEDIDMVVVRENTEGLYANSGGFLRKGTCEEVAIQEMVNTYHGVSRVIRYAYEYAVESGRNLTLCDKCNVLGYAHDLWQRCFQDIGEDFLEVKKDHVLVDALTMKMVRNPEELDVVVTSNMFGDIITDLGAELQGGMGMAVSANINPEGLSMFEPVHGSAPDIAGKGIANPLAAVLAAAFMVEELGAEKEAAKIRAAVDRALEEQQLTADMEGELTTSELGDFICSILE</sequence>
<comment type="cofactor">
    <cofactor evidence="2">
        <name>Mg(2+)</name>
        <dbReference type="ChEBI" id="CHEBI:18420"/>
    </cofactor>
</comment>
<gene>
    <name evidence="16" type="ORF">SAMN04488692_11820</name>
</gene>
<dbReference type="Pfam" id="PF00180">
    <property type="entry name" value="Iso_dh"/>
    <property type="match status" value="1"/>
</dbReference>
<evidence type="ECO:0000256" key="1">
    <source>
        <dbReference type="ARBA" id="ARBA00001936"/>
    </source>
</evidence>
<dbReference type="NCBIfam" id="NF002898">
    <property type="entry name" value="PRK03437.1"/>
    <property type="match status" value="1"/>
</dbReference>
<dbReference type="SUPFAM" id="SSF53659">
    <property type="entry name" value="Isocitrate/Isopropylmalate dehydrogenase-like"/>
    <property type="match status" value="1"/>
</dbReference>
<reference evidence="16 17" key="1">
    <citation type="submission" date="2016-10" db="EMBL/GenBank/DDBJ databases">
        <authorList>
            <person name="de Groot N.N."/>
        </authorList>
    </citation>
    <scope>NUCLEOTIDE SEQUENCE [LARGE SCALE GENOMIC DNA]</scope>
    <source>
        <strain evidence="16 17">SLAS-1</strain>
    </source>
</reference>
<keyword evidence="8" id="KW-0479">Metal-binding</keyword>
<proteinExistence type="inferred from homology"/>
<dbReference type="OrthoDB" id="9806254at2"/>
<evidence type="ECO:0000256" key="6">
    <source>
        <dbReference type="ARBA" id="ARBA00022430"/>
    </source>
</evidence>
<keyword evidence="7" id="KW-0028">Amino-acid biosynthesis</keyword>
<keyword evidence="6" id="KW-0432">Leucine biosynthesis</keyword>
<dbReference type="EC" id="1.1.1.85" evidence="5"/>
<evidence type="ECO:0000256" key="13">
    <source>
        <dbReference type="ARBA" id="ARBA00023304"/>
    </source>
</evidence>
<evidence type="ECO:0000256" key="7">
    <source>
        <dbReference type="ARBA" id="ARBA00022605"/>
    </source>
</evidence>
<dbReference type="Proteomes" id="UP000199476">
    <property type="component" value="Unassembled WGS sequence"/>
</dbReference>
<dbReference type="InterPro" id="IPR019818">
    <property type="entry name" value="IsoCit/isopropylmalate_DH_CS"/>
</dbReference>
<dbReference type="SMART" id="SM01329">
    <property type="entry name" value="Iso_dh"/>
    <property type="match status" value="1"/>
</dbReference>
<evidence type="ECO:0000256" key="3">
    <source>
        <dbReference type="ARBA" id="ARBA00008319"/>
    </source>
</evidence>
<evidence type="ECO:0000256" key="10">
    <source>
        <dbReference type="ARBA" id="ARBA00023002"/>
    </source>
</evidence>
<dbReference type="PANTHER" id="PTHR43275">
    <property type="entry name" value="D-MALATE DEHYDROGENASE [DECARBOXYLATING]"/>
    <property type="match status" value="1"/>
</dbReference>
<comment type="similarity">
    <text evidence="3">Belongs to the isocitrate and isopropylmalate dehydrogenases family. LeuB type 1 subfamily.</text>
</comment>
<evidence type="ECO:0000256" key="2">
    <source>
        <dbReference type="ARBA" id="ARBA00001946"/>
    </source>
</evidence>
<evidence type="ECO:0000256" key="12">
    <source>
        <dbReference type="ARBA" id="ARBA00023211"/>
    </source>
</evidence>
<evidence type="ECO:0000259" key="15">
    <source>
        <dbReference type="SMART" id="SM01329"/>
    </source>
</evidence>
<dbReference type="GO" id="GO:0003862">
    <property type="term" value="F:3-isopropylmalate dehydrogenase activity"/>
    <property type="evidence" value="ECO:0007669"/>
    <property type="project" value="UniProtKB-EC"/>
</dbReference>
<comment type="cofactor">
    <cofactor evidence="1">
        <name>Mn(2+)</name>
        <dbReference type="ChEBI" id="CHEBI:29035"/>
    </cofactor>
</comment>
<keyword evidence="9" id="KW-0460">Magnesium</keyword>
<dbReference type="AlphaFoldDB" id="A0A1G9QTD7"/>
<keyword evidence="12" id="KW-0464">Manganese</keyword>
<evidence type="ECO:0000256" key="5">
    <source>
        <dbReference type="ARBA" id="ARBA00013101"/>
    </source>
</evidence>
<evidence type="ECO:0000256" key="14">
    <source>
        <dbReference type="ARBA" id="ARBA00033138"/>
    </source>
</evidence>
<dbReference type="STRING" id="321763.SAMN04488692_11820"/>
<dbReference type="InterPro" id="IPR050501">
    <property type="entry name" value="ICDH/IPMDH"/>
</dbReference>
<accession>A0A1G9QTD7</accession>
<dbReference type="EMBL" id="FNGO01000018">
    <property type="protein sequence ID" value="SDM14244.1"/>
    <property type="molecule type" value="Genomic_DNA"/>
</dbReference>
<comment type="subunit">
    <text evidence="4">Homodimer.</text>
</comment>
<keyword evidence="11" id="KW-0520">NAD</keyword>
<evidence type="ECO:0000256" key="11">
    <source>
        <dbReference type="ARBA" id="ARBA00023027"/>
    </source>
</evidence>
<feature type="domain" description="Isopropylmalate dehydrogenase-like" evidence="15">
    <location>
        <begin position="4"/>
        <end position="343"/>
    </location>
</feature>
<protein>
    <recommendedName>
        <fullName evidence="5">3-isopropylmalate dehydrogenase</fullName>
        <ecNumber evidence="5">1.1.1.85</ecNumber>
    </recommendedName>
    <alternativeName>
        <fullName evidence="14">3-IPM-DH</fullName>
    </alternativeName>
</protein>
<evidence type="ECO:0000256" key="4">
    <source>
        <dbReference type="ARBA" id="ARBA00011738"/>
    </source>
</evidence>
<dbReference type="GO" id="GO:0051287">
    <property type="term" value="F:NAD binding"/>
    <property type="evidence" value="ECO:0007669"/>
    <property type="project" value="InterPro"/>
</dbReference>
<dbReference type="GO" id="GO:0009098">
    <property type="term" value="P:L-leucine biosynthetic process"/>
    <property type="evidence" value="ECO:0007669"/>
    <property type="project" value="UniProtKB-KW"/>
</dbReference>
<dbReference type="PANTHER" id="PTHR43275:SF1">
    <property type="entry name" value="D-MALATE DEHYDROGENASE [DECARBOXYLATING]"/>
    <property type="match status" value="1"/>
</dbReference>
<dbReference type="RefSeq" id="WP_089761085.1">
    <property type="nucleotide sequence ID" value="NZ_FNGO01000018.1"/>
</dbReference>
<dbReference type="GO" id="GO:0000287">
    <property type="term" value="F:magnesium ion binding"/>
    <property type="evidence" value="ECO:0007669"/>
    <property type="project" value="InterPro"/>
</dbReference>
<evidence type="ECO:0000313" key="16">
    <source>
        <dbReference type="EMBL" id="SDM14244.1"/>
    </source>
</evidence>
<dbReference type="InterPro" id="IPR024084">
    <property type="entry name" value="IsoPropMal-DH-like_dom"/>
</dbReference>
<keyword evidence="13" id="KW-0100">Branched-chain amino acid biosynthesis</keyword>